<name>A0ABT0D9R9_9HYPH</name>
<feature type="region of interest" description="Disordered" evidence="2">
    <location>
        <begin position="355"/>
        <end position="382"/>
    </location>
</feature>
<feature type="coiled-coil region" evidence="1">
    <location>
        <begin position="64"/>
        <end position="154"/>
    </location>
</feature>
<evidence type="ECO:0000313" key="3">
    <source>
        <dbReference type="EMBL" id="MCK0196547.1"/>
    </source>
</evidence>
<dbReference type="Proteomes" id="UP001203284">
    <property type="component" value="Unassembled WGS sequence"/>
</dbReference>
<comment type="caution">
    <text evidence="3">The sequence shown here is derived from an EMBL/GenBank/DDBJ whole genome shotgun (WGS) entry which is preliminary data.</text>
</comment>
<keyword evidence="4" id="KW-1185">Reference proteome</keyword>
<dbReference type="EMBL" id="JALKCH010000004">
    <property type="protein sequence ID" value="MCK0196547.1"/>
    <property type="molecule type" value="Genomic_DNA"/>
</dbReference>
<feature type="compositionally biased region" description="Basic and acidic residues" evidence="2">
    <location>
        <begin position="362"/>
        <end position="373"/>
    </location>
</feature>
<feature type="coiled-coil region" evidence="1">
    <location>
        <begin position="197"/>
        <end position="249"/>
    </location>
</feature>
<evidence type="ECO:0000256" key="1">
    <source>
        <dbReference type="SAM" id="Coils"/>
    </source>
</evidence>
<protein>
    <recommendedName>
        <fullName evidence="5">Chromosome partition protein Smc</fullName>
    </recommendedName>
</protein>
<evidence type="ECO:0000313" key="4">
    <source>
        <dbReference type="Proteomes" id="UP001203284"/>
    </source>
</evidence>
<dbReference type="RefSeq" id="WP_247027757.1">
    <property type="nucleotide sequence ID" value="NZ_JALKCH010000004.1"/>
</dbReference>
<gene>
    <name evidence="3" type="ORF">MWN34_06430</name>
</gene>
<reference evidence="3 4" key="1">
    <citation type="submission" date="2022-04" db="EMBL/GenBank/DDBJ databases">
        <authorList>
            <person name="Grouzdev D.S."/>
            <person name="Pantiukh K.S."/>
            <person name="Krutkina M.S."/>
        </authorList>
    </citation>
    <scope>NUCLEOTIDE SEQUENCE [LARGE SCALE GENOMIC DNA]</scope>
    <source>
        <strain evidence="3 4">6x-1</strain>
    </source>
</reference>
<proteinExistence type="predicted"/>
<feature type="region of interest" description="Disordered" evidence="2">
    <location>
        <begin position="288"/>
        <end position="327"/>
    </location>
</feature>
<evidence type="ECO:0008006" key="5">
    <source>
        <dbReference type="Google" id="ProtNLM"/>
    </source>
</evidence>
<sequence length="382" mass="41374">MVEMIMYAALGFLAATLLALLILPAVWRRAVRLTTLRIERALPVSMTEFLADKDQLRAQFAVAVRRLELKLDAMQAQHAEGEVERSRHVVRIGELDADRAALSTELADLEESRRATLARAEAAEAERDAHEAALAEMRAGLETAQAELAESRSRTAEADGIEESWRIENAAVATRAEGLSQRVGELERTVARDLATLTRLEETLAAERTARDATEARLAGTETALAAAREEAAELARRLGEAHRQQQEERAPALPDPMESARLRDTIGHIAAEVARMTATLEGEGSPITAILDGASPPPSARKRGRGRGKTANSVAANGAAADATTDPTQVARPLNLVERIRALQIRAAQGIRPPHNVALPDEPHRLMPREDEAAAPAKMDM</sequence>
<evidence type="ECO:0000256" key="2">
    <source>
        <dbReference type="SAM" id="MobiDB-lite"/>
    </source>
</evidence>
<feature type="compositionally biased region" description="Low complexity" evidence="2">
    <location>
        <begin position="310"/>
        <end position="327"/>
    </location>
</feature>
<organism evidence="3 4">
    <name type="scientific">Ancylobacter crimeensis</name>
    <dbReference type="NCBI Taxonomy" id="2579147"/>
    <lineage>
        <taxon>Bacteria</taxon>
        <taxon>Pseudomonadati</taxon>
        <taxon>Pseudomonadota</taxon>
        <taxon>Alphaproteobacteria</taxon>
        <taxon>Hyphomicrobiales</taxon>
        <taxon>Xanthobacteraceae</taxon>
        <taxon>Ancylobacter</taxon>
    </lineage>
</organism>
<keyword evidence="1" id="KW-0175">Coiled coil</keyword>
<accession>A0ABT0D9R9</accession>